<dbReference type="EMBL" id="CP045482">
    <property type="protein sequence ID" value="QGR21161.1"/>
    <property type="molecule type" value="Genomic_DNA"/>
</dbReference>
<dbReference type="Proteomes" id="UP000426328">
    <property type="component" value="Chromosome"/>
</dbReference>
<evidence type="ECO:0000256" key="1">
    <source>
        <dbReference type="ARBA" id="ARBA00023122"/>
    </source>
</evidence>
<evidence type="ECO:0000256" key="2">
    <source>
        <dbReference type="ARBA" id="ARBA00029440"/>
    </source>
</evidence>
<sequence>MLKAIMSSNLKTLDVNATLKDAAELMVSSGIRRVPVTVAGSIIGVVSARTIVKEAINNQNWATEKLSDVAKPAITVDPDTPFRTAAKIMLKYGVGSLIVKGQGIVTERDLAKVIPRVTIPAISVGTTNVLTLPSDSTVMDAAKSMISLGISHIPITSGSDVIGMVSLRDVLKAIHDGNTTGKLSDIASKSLVYEDIDASVEDIADLIVSKYVGAVPLFEGEPKAANLRGIITEWDLVRLYATMVRAHVLIKAEPSKIRGLVAALMATPRVYDVAIVYGPYDLLVTIDVEDPDLIGTTVINSIASMSGVKETTTLIEAEQI</sequence>
<dbReference type="InterPro" id="IPR051257">
    <property type="entry name" value="Diverse_CBS-Domain"/>
</dbReference>
<name>A0A650CTG7_ACIAM</name>
<evidence type="ECO:0000313" key="5">
    <source>
        <dbReference type="EMBL" id="MQL56307.1"/>
    </source>
</evidence>
<dbReference type="PANTHER" id="PTHR43080:SF2">
    <property type="entry name" value="CBS DOMAIN-CONTAINING PROTEIN"/>
    <property type="match status" value="1"/>
</dbReference>
<accession>A0A650CTG7</accession>
<feature type="domain" description="CBS" evidence="4">
    <location>
        <begin position="125"/>
        <end position="180"/>
    </location>
</feature>
<dbReference type="SMART" id="SM00116">
    <property type="entry name" value="CBS"/>
    <property type="match status" value="4"/>
</dbReference>
<protein>
    <submittedName>
        <fullName evidence="6">CBS domain-containing protein</fullName>
    </submittedName>
</protein>
<keyword evidence="7" id="KW-1185">Reference proteome</keyword>
<dbReference type="InterPro" id="IPR019887">
    <property type="entry name" value="Tscrpt_reg_AsnC/Lrp_C"/>
</dbReference>
<dbReference type="PROSITE" id="PS51371">
    <property type="entry name" value="CBS"/>
    <property type="match status" value="2"/>
</dbReference>
<dbReference type="EMBL" id="WHYS01000002">
    <property type="protein sequence ID" value="MQL56307.1"/>
    <property type="molecule type" value="Genomic_DNA"/>
</dbReference>
<organism evidence="6 7">
    <name type="scientific">Acidianus ambivalens</name>
    <name type="common">Desulfurolobus ambivalens</name>
    <dbReference type="NCBI Taxonomy" id="2283"/>
    <lineage>
        <taxon>Archaea</taxon>
        <taxon>Thermoproteota</taxon>
        <taxon>Thermoprotei</taxon>
        <taxon>Sulfolobales</taxon>
        <taxon>Sulfolobaceae</taxon>
        <taxon>Acidianus</taxon>
    </lineage>
</organism>
<dbReference type="Pfam" id="PF01037">
    <property type="entry name" value="AsnC_trans_reg"/>
    <property type="match status" value="1"/>
</dbReference>
<dbReference type="AlphaFoldDB" id="A0A650CTG7"/>
<evidence type="ECO:0000313" key="7">
    <source>
        <dbReference type="Proteomes" id="UP000426328"/>
    </source>
</evidence>
<reference evidence="5 8" key="1">
    <citation type="submission" date="2019-10" db="EMBL/GenBank/DDBJ databases">
        <title>Comparative genomics of sulfur disproportionating microorganisms.</title>
        <authorList>
            <person name="Ward L.M."/>
            <person name="Bertran E."/>
            <person name="Johnston D."/>
        </authorList>
    </citation>
    <scope>NUCLEOTIDE SEQUENCE [LARGE SCALE GENOMIC DNA]</scope>
    <source>
        <strain evidence="5 8">DSM 3772</strain>
    </source>
</reference>
<dbReference type="InterPro" id="IPR011008">
    <property type="entry name" value="Dimeric_a/b-barrel"/>
</dbReference>
<evidence type="ECO:0000313" key="8">
    <source>
        <dbReference type="Proteomes" id="UP000474054"/>
    </source>
</evidence>
<dbReference type="RefSeq" id="WP_152942874.1">
    <property type="nucleotide sequence ID" value="NZ_CP045482.1"/>
</dbReference>
<keyword evidence="1 3" id="KW-0129">CBS domain</keyword>
<dbReference type="InterPro" id="IPR046342">
    <property type="entry name" value="CBS_dom_sf"/>
</dbReference>
<dbReference type="InterPro" id="IPR000644">
    <property type="entry name" value="CBS_dom"/>
</dbReference>
<proteinExistence type="predicted"/>
<reference evidence="6 7" key="2">
    <citation type="submission" date="2019-10" db="EMBL/GenBank/DDBJ databases">
        <title>Genome Sequences from Six Type Strain Members of the Archaeal Family Sulfolobaceae: Acidianus ambivalens, Acidianus infernus, Metallosphaera prunae, Stygiolobus azoricus, Sulfolobus metallicus, and Sulfurisphaera ohwakuensis.</title>
        <authorList>
            <person name="Counts J.A."/>
            <person name="Kelly R.M."/>
        </authorList>
    </citation>
    <scope>NUCLEOTIDE SEQUENCE [LARGE SCALE GENOMIC DNA]</scope>
    <source>
        <strain evidence="6 7">LEI 10</strain>
    </source>
</reference>
<evidence type="ECO:0000256" key="3">
    <source>
        <dbReference type="PROSITE-ProRule" id="PRU00703"/>
    </source>
</evidence>
<dbReference type="Pfam" id="PF00571">
    <property type="entry name" value="CBS"/>
    <property type="match status" value="4"/>
</dbReference>
<dbReference type="PANTHER" id="PTHR43080">
    <property type="entry name" value="CBS DOMAIN-CONTAINING PROTEIN CBSX3, MITOCHONDRIAL"/>
    <property type="match status" value="1"/>
</dbReference>
<dbReference type="Gene3D" id="3.30.70.920">
    <property type="match status" value="1"/>
</dbReference>
<comment type="pathway">
    <text evidence="2">Amino-acid biosynthesis.</text>
</comment>
<evidence type="ECO:0000259" key="4">
    <source>
        <dbReference type="PROSITE" id="PS51371"/>
    </source>
</evidence>
<dbReference type="SUPFAM" id="SSF54631">
    <property type="entry name" value="CBS-domain pair"/>
    <property type="match status" value="3"/>
</dbReference>
<dbReference type="Gene3D" id="3.10.580.10">
    <property type="entry name" value="CBS-domain"/>
    <property type="match status" value="2"/>
</dbReference>
<feature type="domain" description="CBS" evidence="4">
    <location>
        <begin position="6"/>
        <end position="63"/>
    </location>
</feature>
<dbReference type="KEGG" id="aamb:D1866_03420"/>
<evidence type="ECO:0000313" key="6">
    <source>
        <dbReference type="EMBL" id="QGR21161.1"/>
    </source>
</evidence>
<dbReference type="SUPFAM" id="SSF54909">
    <property type="entry name" value="Dimeric alpha+beta barrel"/>
    <property type="match status" value="1"/>
</dbReference>
<dbReference type="Proteomes" id="UP000474054">
    <property type="component" value="Unassembled WGS sequence"/>
</dbReference>
<gene>
    <name evidence="6" type="ORF">D1866_03420</name>
    <name evidence="5" type="ORF">GFB69_11410</name>
</gene>
<dbReference type="GeneID" id="42778752"/>